<sequence length="153" mass="16564">MLLHLVITILLNVIGIIFIYSCHKQWKDQMLHKHILIMAVTGLSSLIMGIISGLMLDQMALASLLAVLYGVLFGVLAGKPFHIFVAMSGAAEGVMGGIMGAMTGVMMMAGPSTTMLLFTLYSIFAFALGTVAYFSKMEKESVSDSREQQENPI</sequence>
<evidence type="ECO:0000313" key="2">
    <source>
        <dbReference type="EMBL" id="RSL30316.1"/>
    </source>
</evidence>
<gene>
    <name evidence="2" type="ORF">D7Z54_26755</name>
</gene>
<feature type="transmembrane region" description="Helical" evidence="1">
    <location>
        <begin position="115"/>
        <end position="134"/>
    </location>
</feature>
<feature type="transmembrane region" description="Helical" evidence="1">
    <location>
        <begin position="6"/>
        <end position="23"/>
    </location>
</feature>
<name>A0A3R9P3L4_9BACI</name>
<feature type="transmembrane region" description="Helical" evidence="1">
    <location>
        <begin position="90"/>
        <end position="109"/>
    </location>
</feature>
<keyword evidence="3" id="KW-1185">Reference proteome</keyword>
<keyword evidence="1" id="KW-0812">Transmembrane</keyword>
<evidence type="ECO:0000313" key="3">
    <source>
        <dbReference type="Proteomes" id="UP000275076"/>
    </source>
</evidence>
<dbReference type="AlphaFoldDB" id="A0A3R9P3L4"/>
<protein>
    <submittedName>
        <fullName evidence="2">Uncharacterized protein</fullName>
    </submittedName>
</protein>
<evidence type="ECO:0000256" key="1">
    <source>
        <dbReference type="SAM" id="Phobius"/>
    </source>
</evidence>
<organism evidence="2 3">
    <name type="scientific">Salibacterium salarium</name>
    <dbReference type="NCBI Taxonomy" id="284579"/>
    <lineage>
        <taxon>Bacteria</taxon>
        <taxon>Bacillati</taxon>
        <taxon>Bacillota</taxon>
        <taxon>Bacilli</taxon>
        <taxon>Bacillales</taxon>
        <taxon>Bacillaceae</taxon>
    </lineage>
</organism>
<accession>A0A3R9P3L4</accession>
<keyword evidence="1" id="KW-1133">Transmembrane helix</keyword>
<proteinExistence type="predicted"/>
<keyword evidence="1" id="KW-0472">Membrane</keyword>
<reference evidence="2 3" key="1">
    <citation type="submission" date="2018-10" db="EMBL/GenBank/DDBJ databases">
        <title>Draft genome sequence of Bacillus salarius IM0101, isolated from a hypersaline soil in Inner Mongolia, China.</title>
        <authorList>
            <person name="Yamprayoonswat W."/>
            <person name="Boonvisut S."/>
            <person name="Jumpathong W."/>
            <person name="Sittihan S."/>
            <person name="Ruangsuj P."/>
            <person name="Wanthongcharoen S."/>
            <person name="Thongpramul N."/>
            <person name="Pimmason S."/>
            <person name="Yu B."/>
            <person name="Yasawong M."/>
        </authorList>
    </citation>
    <scope>NUCLEOTIDE SEQUENCE [LARGE SCALE GENOMIC DNA]</scope>
    <source>
        <strain evidence="2 3">IM0101</strain>
    </source>
</reference>
<dbReference type="RefSeq" id="WP_125560889.1">
    <property type="nucleotide sequence ID" value="NZ_RBVX01000039.1"/>
</dbReference>
<feature type="transmembrane region" description="Helical" evidence="1">
    <location>
        <begin position="60"/>
        <end position="78"/>
    </location>
</feature>
<dbReference type="Proteomes" id="UP000275076">
    <property type="component" value="Unassembled WGS sequence"/>
</dbReference>
<feature type="transmembrane region" description="Helical" evidence="1">
    <location>
        <begin position="35"/>
        <end position="54"/>
    </location>
</feature>
<dbReference type="EMBL" id="RBVX01000039">
    <property type="protein sequence ID" value="RSL30316.1"/>
    <property type="molecule type" value="Genomic_DNA"/>
</dbReference>
<comment type="caution">
    <text evidence="2">The sequence shown here is derived from an EMBL/GenBank/DDBJ whole genome shotgun (WGS) entry which is preliminary data.</text>
</comment>